<dbReference type="InterPro" id="IPR029039">
    <property type="entry name" value="Flavoprotein-like_sf"/>
</dbReference>
<evidence type="ECO:0000256" key="3">
    <source>
        <dbReference type="ARBA" id="ARBA00023002"/>
    </source>
</evidence>
<evidence type="ECO:0000256" key="5">
    <source>
        <dbReference type="ARBA" id="ARBA00048542"/>
    </source>
</evidence>
<reference evidence="8 9" key="1">
    <citation type="submission" date="2020-08" db="EMBL/GenBank/DDBJ databases">
        <title>Genomic Encyclopedia of Type Strains, Phase IV (KMG-IV): sequencing the most valuable type-strain genomes for metagenomic binning, comparative biology and taxonomic classification.</title>
        <authorList>
            <person name="Goeker M."/>
        </authorList>
    </citation>
    <scope>NUCLEOTIDE SEQUENCE [LARGE SCALE GENOMIC DNA]</scope>
    <source>
        <strain evidence="8 9">DSM 103570</strain>
    </source>
</reference>
<keyword evidence="3 6" id="KW-0560">Oxidoreductase</keyword>
<evidence type="ECO:0000256" key="2">
    <source>
        <dbReference type="ARBA" id="ARBA00022643"/>
    </source>
</evidence>
<name>A0A7W6HGP7_9HYPH</name>
<dbReference type="PANTHER" id="PTHR43741">
    <property type="entry name" value="FMN-DEPENDENT NADH-AZOREDUCTASE 1"/>
    <property type="match status" value="1"/>
</dbReference>
<comment type="caution">
    <text evidence="8">The sequence shown here is derived from an EMBL/GenBank/DDBJ whole genome shotgun (WGS) entry which is preliminary data.</text>
</comment>
<comment type="subunit">
    <text evidence="6">Homodimer.</text>
</comment>
<evidence type="ECO:0000259" key="7">
    <source>
        <dbReference type="Pfam" id="PF02525"/>
    </source>
</evidence>
<evidence type="ECO:0000313" key="9">
    <source>
        <dbReference type="Proteomes" id="UP000588647"/>
    </source>
</evidence>
<feature type="binding site" evidence="6">
    <location>
        <begin position="95"/>
        <end position="98"/>
    </location>
    <ligand>
        <name>FMN</name>
        <dbReference type="ChEBI" id="CHEBI:58210"/>
    </ligand>
</feature>
<keyword evidence="1 6" id="KW-0285">Flavoprotein</keyword>
<feature type="binding site" evidence="6">
    <location>
        <begin position="16"/>
        <end position="18"/>
    </location>
    <ligand>
        <name>FMN</name>
        <dbReference type="ChEBI" id="CHEBI:58210"/>
    </ligand>
</feature>
<dbReference type="AlphaFoldDB" id="A0A7W6HGP7"/>
<dbReference type="EC" id="1.7.1.17" evidence="6"/>
<dbReference type="PANTHER" id="PTHR43741:SF4">
    <property type="entry name" value="FMN-DEPENDENT NADH:QUINONE OXIDOREDUCTASE"/>
    <property type="match status" value="1"/>
</dbReference>
<dbReference type="InterPro" id="IPR050104">
    <property type="entry name" value="FMN-dep_NADH:Q_OxRdtase_AzoR1"/>
</dbReference>
<dbReference type="SUPFAM" id="SSF52218">
    <property type="entry name" value="Flavoproteins"/>
    <property type="match status" value="1"/>
</dbReference>
<keyword evidence="2 6" id="KW-0288">FMN</keyword>
<evidence type="ECO:0000256" key="1">
    <source>
        <dbReference type="ARBA" id="ARBA00022630"/>
    </source>
</evidence>
<dbReference type="GO" id="GO:0016652">
    <property type="term" value="F:oxidoreductase activity, acting on NAD(P)H as acceptor"/>
    <property type="evidence" value="ECO:0007669"/>
    <property type="project" value="UniProtKB-UniRule"/>
</dbReference>
<dbReference type="RefSeq" id="WP_183210420.1">
    <property type="nucleotide sequence ID" value="NZ_JAAAMM010000005.1"/>
</dbReference>
<comment type="function">
    <text evidence="6">Also exhibits azoreductase activity. Catalyzes the reductive cleavage of the azo bond in aromatic azo compounds to the corresponding amines.</text>
</comment>
<dbReference type="EC" id="1.6.5.-" evidence="6"/>
<evidence type="ECO:0000313" key="8">
    <source>
        <dbReference type="EMBL" id="MBB4004853.1"/>
    </source>
</evidence>
<sequence>MSTVLAITSSALGDASVSNQLVDEAVTVLRSRDPGLRVTARDLGQNPVPHFSLDSATAFGSAEPANDAQAAARSLSDQLVGEVRAADLIVIGAPMYNFGIASTLKAWFDHVLRAGETFRYSAAGPEGLLTGKRALVIETRGGKYSEGPAAVMDSQEPHLRTLLNFIGISDVTFVRAEGLAIDPDTRSAAIEAARLKIGELANEPLLDAA</sequence>
<accession>A0A7W6HGP7</accession>
<dbReference type="GO" id="GO:0010181">
    <property type="term" value="F:FMN binding"/>
    <property type="evidence" value="ECO:0007669"/>
    <property type="project" value="UniProtKB-UniRule"/>
</dbReference>
<comment type="catalytic activity">
    <reaction evidence="5">
        <text>N,N-dimethyl-1,4-phenylenediamine + anthranilate + 2 NAD(+) = 2-(4-dimethylaminophenyl)diazenylbenzoate + 2 NADH + 2 H(+)</text>
        <dbReference type="Rhea" id="RHEA:55872"/>
        <dbReference type="ChEBI" id="CHEBI:15378"/>
        <dbReference type="ChEBI" id="CHEBI:15783"/>
        <dbReference type="ChEBI" id="CHEBI:16567"/>
        <dbReference type="ChEBI" id="CHEBI:57540"/>
        <dbReference type="ChEBI" id="CHEBI:57945"/>
        <dbReference type="ChEBI" id="CHEBI:71579"/>
        <dbReference type="EC" id="1.7.1.17"/>
    </reaction>
    <physiologicalReaction direction="right-to-left" evidence="5">
        <dbReference type="Rhea" id="RHEA:55874"/>
    </physiologicalReaction>
</comment>
<dbReference type="EMBL" id="JACIEM010000005">
    <property type="protein sequence ID" value="MBB4004853.1"/>
    <property type="molecule type" value="Genomic_DNA"/>
</dbReference>
<comment type="cofactor">
    <cofactor evidence="6">
        <name>FMN</name>
        <dbReference type="ChEBI" id="CHEBI:58210"/>
    </cofactor>
    <text evidence="6">Binds 1 FMN per subunit.</text>
</comment>
<dbReference type="GO" id="GO:0009055">
    <property type="term" value="F:electron transfer activity"/>
    <property type="evidence" value="ECO:0007669"/>
    <property type="project" value="UniProtKB-UniRule"/>
</dbReference>
<keyword evidence="9" id="KW-1185">Reference proteome</keyword>
<comment type="similarity">
    <text evidence="6">Belongs to the azoreductase type 1 family.</text>
</comment>
<dbReference type="HAMAP" id="MF_01216">
    <property type="entry name" value="Azoreductase_type1"/>
    <property type="match status" value="1"/>
</dbReference>
<feature type="binding site" evidence="6">
    <location>
        <begin position="139"/>
        <end position="142"/>
    </location>
    <ligand>
        <name>FMN</name>
        <dbReference type="ChEBI" id="CHEBI:58210"/>
    </ligand>
</feature>
<gene>
    <name evidence="6" type="primary">azoR</name>
    <name evidence="8" type="ORF">GGR03_003948</name>
</gene>
<comment type="function">
    <text evidence="6">Quinone reductase that provides resistance to thiol-specific stress caused by electrophilic quinones.</text>
</comment>
<dbReference type="InterPro" id="IPR023048">
    <property type="entry name" value="NADH:quinone_OxRdtase_FMN_depd"/>
</dbReference>
<evidence type="ECO:0000256" key="4">
    <source>
        <dbReference type="ARBA" id="ARBA00023027"/>
    </source>
</evidence>
<keyword evidence="4 6" id="KW-0520">NAD</keyword>
<protein>
    <recommendedName>
        <fullName evidence="6">FMN dependent NADH:quinone oxidoreductase</fullName>
        <ecNumber evidence="6">1.6.5.-</ecNumber>
    </recommendedName>
    <alternativeName>
        <fullName evidence="6">Azo-dye reductase</fullName>
    </alternativeName>
    <alternativeName>
        <fullName evidence="6">FMN-dependent NADH-azo compound oxidoreductase</fullName>
    </alternativeName>
    <alternativeName>
        <fullName evidence="6">FMN-dependent NADH-azoreductase</fullName>
        <ecNumber evidence="6">1.7.1.17</ecNumber>
    </alternativeName>
</protein>
<comment type="catalytic activity">
    <reaction evidence="6">
        <text>2 a quinone + NADH + H(+) = 2 a 1,4-benzosemiquinone + NAD(+)</text>
        <dbReference type="Rhea" id="RHEA:65952"/>
        <dbReference type="ChEBI" id="CHEBI:15378"/>
        <dbReference type="ChEBI" id="CHEBI:57540"/>
        <dbReference type="ChEBI" id="CHEBI:57945"/>
        <dbReference type="ChEBI" id="CHEBI:132124"/>
        <dbReference type="ChEBI" id="CHEBI:134225"/>
    </reaction>
</comment>
<feature type="binding site" evidence="6">
    <location>
        <position position="10"/>
    </location>
    <ligand>
        <name>FMN</name>
        <dbReference type="ChEBI" id="CHEBI:58210"/>
    </ligand>
</feature>
<dbReference type="GO" id="GO:0016655">
    <property type="term" value="F:oxidoreductase activity, acting on NAD(P)H, quinone or similar compound as acceptor"/>
    <property type="evidence" value="ECO:0007669"/>
    <property type="project" value="InterPro"/>
</dbReference>
<evidence type="ECO:0000256" key="6">
    <source>
        <dbReference type="HAMAP-Rule" id="MF_01216"/>
    </source>
</evidence>
<dbReference type="Pfam" id="PF02525">
    <property type="entry name" value="Flavodoxin_2"/>
    <property type="match status" value="1"/>
</dbReference>
<dbReference type="Proteomes" id="UP000588647">
    <property type="component" value="Unassembled WGS sequence"/>
</dbReference>
<dbReference type="Gene3D" id="3.40.50.360">
    <property type="match status" value="1"/>
</dbReference>
<feature type="domain" description="Flavodoxin-like fold" evidence="7">
    <location>
        <begin position="3"/>
        <end position="199"/>
    </location>
</feature>
<proteinExistence type="inferred from homology"/>
<dbReference type="InterPro" id="IPR003680">
    <property type="entry name" value="Flavodoxin_fold"/>
</dbReference>
<organism evidence="8 9">
    <name type="scientific">Aurantimonas endophytica</name>
    <dbReference type="NCBI Taxonomy" id="1522175"/>
    <lineage>
        <taxon>Bacteria</taxon>
        <taxon>Pseudomonadati</taxon>
        <taxon>Pseudomonadota</taxon>
        <taxon>Alphaproteobacteria</taxon>
        <taxon>Hyphomicrobiales</taxon>
        <taxon>Aurantimonadaceae</taxon>
        <taxon>Aurantimonas</taxon>
    </lineage>
</organism>